<keyword evidence="1" id="KW-0812">Transmembrane</keyword>
<feature type="transmembrane region" description="Helical" evidence="1">
    <location>
        <begin position="241"/>
        <end position="262"/>
    </location>
</feature>
<feature type="transmembrane region" description="Helical" evidence="1">
    <location>
        <begin position="81"/>
        <end position="103"/>
    </location>
</feature>
<evidence type="ECO:0000259" key="2">
    <source>
        <dbReference type="Pfam" id="PF02517"/>
    </source>
</evidence>
<dbReference type="OrthoDB" id="4453618at2"/>
<feature type="transmembrane region" description="Helical" evidence="1">
    <location>
        <begin position="29"/>
        <end position="53"/>
    </location>
</feature>
<reference evidence="3 4" key="1">
    <citation type="submission" date="2019-03" db="EMBL/GenBank/DDBJ databases">
        <title>Genomic Encyclopedia of Type Strains, Phase IV (KMG-IV): sequencing the most valuable type-strain genomes for metagenomic binning, comparative biology and taxonomic classification.</title>
        <authorList>
            <person name="Goeker M."/>
        </authorList>
    </citation>
    <scope>NUCLEOTIDE SEQUENCE [LARGE SCALE GENOMIC DNA]</scope>
    <source>
        <strain evidence="3 4">DSM 45765</strain>
    </source>
</reference>
<dbReference type="GO" id="GO:0080120">
    <property type="term" value="P:CAAX-box protein maturation"/>
    <property type="evidence" value="ECO:0007669"/>
    <property type="project" value="UniProtKB-ARBA"/>
</dbReference>
<proteinExistence type="predicted"/>
<keyword evidence="1" id="KW-1133">Transmembrane helix</keyword>
<dbReference type="GO" id="GO:0004175">
    <property type="term" value="F:endopeptidase activity"/>
    <property type="evidence" value="ECO:0007669"/>
    <property type="project" value="UniProtKB-ARBA"/>
</dbReference>
<dbReference type="Proteomes" id="UP000294911">
    <property type="component" value="Unassembled WGS sequence"/>
</dbReference>
<keyword evidence="3" id="KW-0378">Hydrolase</keyword>
<dbReference type="RefSeq" id="WP_132875660.1">
    <property type="nucleotide sequence ID" value="NZ_SLXQ01000001.1"/>
</dbReference>
<sequence length="270" mass="29807">MTSRLRAWLAPERPVEPATLEDPRERRAIYLELVIVFTITLGLSGLSSVVSLVDSLLRTEALNEQSVAINRPGATLSILDLFSQLLSALRLFAWGALAVYLLWRSGIGLAKIGLGRIRIGRDAAAGVGFAALIGIPGLAFYLIAWQTGFNLAVQPSTLDESWWRPITLSVSAAGNAWAEQALVVGYLLTRLRQLGWRENTALLFAAILRGSYHLYQGFGGFIGNMIMGLVFGRVWQRTNRLWPLVIAHTLLDFIAFVGYSLLRDNISWLP</sequence>
<dbReference type="GO" id="GO:0006508">
    <property type="term" value="P:proteolysis"/>
    <property type="evidence" value="ECO:0007669"/>
    <property type="project" value="UniProtKB-KW"/>
</dbReference>
<feature type="domain" description="CAAX prenyl protease 2/Lysostaphin resistance protein A-like" evidence="2">
    <location>
        <begin position="163"/>
        <end position="254"/>
    </location>
</feature>
<dbReference type="EMBL" id="SLXQ01000001">
    <property type="protein sequence ID" value="TCP57145.1"/>
    <property type="molecule type" value="Genomic_DNA"/>
</dbReference>
<evidence type="ECO:0000256" key="1">
    <source>
        <dbReference type="SAM" id="Phobius"/>
    </source>
</evidence>
<keyword evidence="3" id="KW-0645">Protease</keyword>
<evidence type="ECO:0000313" key="4">
    <source>
        <dbReference type="Proteomes" id="UP000294911"/>
    </source>
</evidence>
<name>A0A4R2RCJ0_9PSEU</name>
<dbReference type="Pfam" id="PF02517">
    <property type="entry name" value="Rce1-like"/>
    <property type="match status" value="1"/>
</dbReference>
<evidence type="ECO:0000313" key="3">
    <source>
        <dbReference type="EMBL" id="TCP57145.1"/>
    </source>
</evidence>
<protein>
    <submittedName>
        <fullName evidence="3">CAAX prenyl protease-like protein</fullName>
    </submittedName>
</protein>
<gene>
    <name evidence="3" type="ORF">EV191_1011097</name>
</gene>
<accession>A0A4R2RCJ0</accession>
<keyword evidence="1" id="KW-0472">Membrane</keyword>
<keyword evidence="4" id="KW-1185">Reference proteome</keyword>
<comment type="caution">
    <text evidence="3">The sequence shown here is derived from an EMBL/GenBank/DDBJ whole genome shotgun (WGS) entry which is preliminary data.</text>
</comment>
<dbReference type="AlphaFoldDB" id="A0A4R2RCJ0"/>
<feature type="transmembrane region" description="Helical" evidence="1">
    <location>
        <begin position="214"/>
        <end position="235"/>
    </location>
</feature>
<feature type="transmembrane region" description="Helical" evidence="1">
    <location>
        <begin position="123"/>
        <end position="146"/>
    </location>
</feature>
<dbReference type="InterPro" id="IPR003675">
    <property type="entry name" value="Rce1/LyrA-like_dom"/>
</dbReference>
<organism evidence="3 4">
    <name type="scientific">Tamaricihabitans halophyticus</name>
    <dbReference type="NCBI Taxonomy" id="1262583"/>
    <lineage>
        <taxon>Bacteria</taxon>
        <taxon>Bacillati</taxon>
        <taxon>Actinomycetota</taxon>
        <taxon>Actinomycetes</taxon>
        <taxon>Pseudonocardiales</taxon>
        <taxon>Pseudonocardiaceae</taxon>
        <taxon>Tamaricihabitans</taxon>
    </lineage>
</organism>